<evidence type="ECO:0000313" key="1">
    <source>
        <dbReference type="EMBL" id="QES42750.1"/>
    </source>
</evidence>
<dbReference type="Proteomes" id="UP000324015">
    <property type="component" value="Chromosome"/>
</dbReference>
<dbReference type="RefSeq" id="WP_150185171.1">
    <property type="nucleotide sequence ID" value="NZ_CP029191.1"/>
</dbReference>
<accession>A0A5P2CKC6</accession>
<gene>
    <name evidence="1" type="ORF">DEJ49_18720</name>
</gene>
<sequence>MVTSQHEASHRIFQDRPELLTPVFRLLGVALPENPTVEVITPDVTETRPIERRVDTLLRVSAPNGRAFLLVVEAQQRKDREKAVSWGYYLTYLYSKYHIPALLLVVCQDKATSTWALGPFRIGVEGWTALSVHPLVLGPDNVPMIIDPEEAAQDLPFATLSAFTHARGPEHKAILEALITALGSTGDGKTFDYYWQMLAAGLGDTPARATWKDLVKMAADIYFPGQGTLAEELFLEGEAKGEVKGEAKAILRFLELRDVPISPTARERIMTCTDVPTLDRWLDRTTTATDADDLFSDGQDPEEQGE</sequence>
<protein>
    <submittedName>
        <fullName evidence="1">Uncharacterized protein</fullName>
    </submittedName>
</protein>
<dbReference type="AlphaFoldDB" id="A0A5P2CKC6"/>
<dbReference type="PANTHER" id="PTHR34613">
    <property type="entry name" value="SLL0800 PROTEIN"/>
    <property type="match status" value="1"/>
</dbReference>
<name>A0A5P2CKC6_STRVZ</name>
<organism evidence="1 2">
    <name type="scientific">Streptomyces venezuelae</name>
    <dbReference type="NCBI Taxonomy" id="54571"/>
    <lineage>
        <taxon>Bacteria</taxon>
        <taxon>Bacillati</taxon>
        <taxon>Actinomycetota</taxon>
        <taxon>Actinomycetes</taxon>
        <taxon>Kitasatosporales</taxon>
        <taxon>Streptomycetaceae</taxon>
        <taxon>Streptomyces</taxon>
    </lineage>
</organism>
<reference evidence="1 2" key="1">
    <citation type="submission" date="2018-05" db="EMBL/GenBank/DDBJ databases">
        <title>Streptomyces venezuelae.</title>
        <authorList>
            <person name="Kim W."/>
            <person name="Lee N."/>
            <person name="Cho B.-K."/>
        </authorList>
    </citation>
    <scope>NUCLEOTIDE SEQUENCE [LARGE SCALE GENOMIC DNA]</scope>
    <source>
        <strain evidence="1 2">ATCC 14585</strain>
    </source>
</reference>
<evidence type="ECO:0000313" key="2">
    <source>
        <dbReference type="Proteomes" id="UP000324015"/>
    </source>
</evidence>
<dbReference type="PANTHER" id="PTHR34613:SF1">
    <property type="entry name" value="SLL6017 PROTEIN"/>
    <property type="match status" value="1"/>
</dbReference>
<proteinExistence type="predicted"/>
<dbReference type="EMBL" id="CP029191">
    <property type="protein sequence ID" value="QES42750.1"/>
    <property type="molecule type" value="Genomic_DNA"/>
</dbReference>